<comment type="caution">
    <text evidence="2">The sequence shown here is derived from an EMBL/GenBank/DDBJ whole genome shotgun (WGS) entry which is preliminary data.</text>
</comment>
<evidence type="ECO:0000256" key="1">
    <source>
        <dbReference type="SAM" id="MobiDB-lite"/>
    </source>
</evidence>
<dbReference type="AlphaFoldDB" id="A0A0B4GFE3"/>
<evidence type="ECO:0000313" key="3">
    <source>
        <dbReference type="Proteomes" id="UP000031192"/>
    </source>
</evidence>
<gene>
    <name evidence="2" type="ORF">MGU_11434</name>
</gene>
<evidence type="ECO:0000313" key="2">
    <source>
        <dbReference type="EMBL" id="KID81193.1"/>
    </source>
</evidence>
<accession>A0A0B4GFE3</accession>
<dbReference type="EMBL" id="AZNH01000185">
    <property type="protein sequence ID" value="KID81193.1"/>
    <property type="molecule type" value="Genomic_DNA"/>
</dbReference>
<proteinExistence type="predicted"/>
<reference evidence="2 3" key="1">
    <citation type="journal article" date="2014" name="Proc. Natl. Acad. Sci. U.S.A.">
        <title>Trajectory and genomic determinants of fungal-pathogen speciation and host adaptation.</title>
        <authorList>
            <person name="Hu X."/>
            <person name="Xiao G."/>
            <person name="Zheng P."/>
            <person name="Shang Y."/>
            <person name="Su Y."/>
            <person name="Zhang X."/>
            <person name="Liu X."/>
            <person name="Zhan S."/>
            <person name="St Leger R.J."/>
            <person name="Wang C."/>
        </authorList>
    </citation>
    <scope>NUCLEOTIDE SEQUENCE [LARGE SCALE GENOMIC DNA]</scope>
    <source>
        <strain evidence="2 3">ARSEF 977</strain>
    </source>
</reference>
<dbReference type="Proteomes" id="UP000031192">
    <property type="component" value="Unassembled WGS sequence"/>
</dbReference>
<sequence>MRPVVHALGGWWGYNFSSREPSAPSFNPVKLGHVHRSTGVTSDNESTCNLASTAESNLTAVAAESGRIYGQGEGSDTVVSTGKAEEKLGPSMSTRSTDGVILVEYKIV</sequence>
<dbReference type="HOGENOM" id="CLU_2197557_0_0_1"/>
<feature type="region of interest" description="Disordered" evidence="1">
    <location>
        <begin position="71"/>
        <end position="94"/>
    </location>
</feature>
<keyword evidence="3" id="KW-1185">Reference proteome</keyword>
<protein>
    <submittedName>
        <fullName evidence="2">Integral membrane protein</fullName>
    </submittedName>
</protein>
<name>A0A0B4GFE3_METGA</name>
<organism evidence="2 3">
    <name type="scientific">Metarhizium guizhouense (strain ARSEF 977)</name>
    <dbReference type="NCBI Taxonomy" id="1276136"/>
    <lineage>
        <taxon>Eukaryota</taxon>
        <taxon>Fungi</taxon>
        <taxon>Dikarya</taxon>
        <taxon>Ascomycota</taxon>
        <taxon>Pezizomycotina</taxon>
        <taxon>Sordariomycetes</taxon>
        <taxon>Hypocreomycetidae</taxon>
        <taxon>Hypocreales</taxon>
        <taxon>Clavicipitaceae</taxon>
        <taxon>Metarhizium</taxon>
    </lineage>
</organism>